<evidence type="ECO:0000313" key="13">
    <source>
        <dbReference type="EMBL" id="RGD73561.1"/>
    </source>
</evidence>
<dbReference type="NCBIfam" id="TIGR01216">
    <property type="entry name" value="ATP_synt_epsi"/>
    <property type="match status" value="1"/>
</dbReference>
<evidence type="ECO:0000259" key="11">
    <source>
        <dbReference type="Pfam" id="PF00401"/>
    </source>
</evidence>
<keyword evidence="8 9" id="KW-0066">ATP synthesis</keyword>
<evidence type="ECO:0000256" key="10">
    <source>
        <dbReference type="RuleBase" id="RU003656"/>
    </source>
</evidence>
<dbReference type="SUPFAM" id="SSF51344">
    <property type="entry name" value="Epsilon subunit of F1F0-ATP synthase N-terminal domain"/>
    <property type="match status" value="1"/>
</dbReference>
<evidence type="ECO:0000256" key="8">
    <source>
        <dbReference type="ARBA" id="ARBA00023310"/>
    </source>
</evidence>
<dbReference type="AlphaFoldDB" id="A0A3E3DWD5"/>
<comment type="subcellular location">
    <subcellularLocation>
        <location evidence="1 9">Cell membrane</location>
        <topology evidence="1 9">Peripheral membrane protein</topology>
    </subcellularLocation>
</comment>
<evidence type="ECO:0000256" key="3">
    <source>
        <dbReference type="ARBA" id="ARBA00022448"/>
    </source>
</evidence>
<feature type="domain" description="ATP synthase epsilon subunit C-terminal" evidence="11">
    <location>
        <begin position="89"/>
        <end position="134"/>
    </location>
</feature>
<reference evidence="13 14" key="1">
    <citation type="submission" date="2018-08" db="EMBL/GenBank/DDBJ databases">
        <title>A genome reference for cultivated species of the human gut microbiota.</title>
        <authorList>
            <person name="Zou Y."/>
            <person name="Xue W."/>
            <person name="Luo G."/>
        </authorList>
    </citation>
    <scope>NUCLEOTIDE SEQUENCE [LARGE SCALE GENOMIC DNA]</scope>
    <source>
        <strain evidence="13 14">AM25-6</strain>
    </source>
</reference>
<gene>
    <name evidence="9 13" type="primary">atpC</name>
    <name evidence="13" type="ORF">DW687_09390</name>
</gene>
<dbReference type="GO" id="GO:0005886">
    <property type="term" value="C:plasma membrane"/>
    <property type="evidence" value="ECO:0007669"/>
    <property type="project" value="UniProtKB-SubCell"/>
</dbReference>
<dbReference type="InterPro" id="IPR036794">
    <property type="entry name" value="ATP_F1_dsu/esu_C_sf"/>
</dbReference>
<dbReference type="InterPro" id="IPR020546">
    <property type="entry name" value="ATP_synth_F1_dsu/esu_N"/>
</dbReference>
<sequence>MNDQNLHLEIATPTRTFYNDEVEKFTFKATTGEMTILKNHVPIMTLADLGIMHITDLKGNKREATLFGGSVLVENNKILIVTDDALWPEEIDIRRAEEAKRRAEEKLHATKYNRREFVQAEHKLRKALVRIDLANTYEGISRHKKY</sequence>
<dbReference type="Gene3D" id="1.20.5.440">
    <property type="entry name" value="ATP synthase delta/epsilon subunit, C-terminal domain"/>
    <property type="match status" value="1"/>
</dbReference>
<name>A0A3E3DWD5_9FIRM</name>
<keyword evidence="5 9" id="KW-0406">Ion transport</keyword>
<comment type="caution">
    <text evidence="13">The sequence shown here is derived from an EMBL/GenBank/DDBJ whole genome shotgun (WGS) entry which is preliminary data.</text>
</comment>
<dbReference type="EMBL" id="QUSM01000005">
    <property type="protein sequence ID" value="RGD73561.1"/>
    <property type="molecule type" value="Genomic_DNA"/>
</dbReference>
<evidence type="ECO:0000256" key="2">
    <source>
        <dbReference type="ARBA" id="ARBA00005712"/>
    </source>
</evidence>
<dbReference type="HAMAP" id="MF_00530">
    <property type="entry name" value="ATP_synth_epsil_bac"/>
    <property type="match status" value="1"/>
</dbReference>
<dbReference type="CDD" id="cd12152">
    <property type="entry name" value="F1-ATPase_delta"/>
    <property type="match status" value="1"/>
</dbReference>
<keyword evidence="6 9" id="KW-0472">Membrane</keyword>
<proteinExistence type="inferred from homology"/>
<dbReference type="GeneID" id="98001233"/>
<keyword evidence="9" id="KW-0375">Hydrogen ion transport</keyword>
<dbReference type="Proteomes" id="UP000261212">
    <property type="component" value="Unassembled WGS sequence"/>
</dbReference>
<evidence type="ECO:0000256" key="7">
    <source>
        <dbReference type="ARBA" id="ARBA00023196"/>
    </source>
</evidence>
<evidence type="ECO:0000256" key="6">
    <source>
        <dbReference type="ARBA" id="ARBA00023136"/>
    </source>
</evidence>
<evidence type="ECO:0000313" key="14">
    <source>
        <dbReference type="Proteomes" id="UP000261212"/>
    </source>
</evidence>
<organism evidence="13 14">
    <name type="scientific">Anaerofustis stercorihominis</name>
    <dbReference type="NCBI Taxonomy" id="214853"/>
    <lineage>
        <taxon>Bacteria</taxon>
        <taxon>Bacillati</taxon>
        <taxon>Bacillota</taxon>
        <taxon>Clostridia</taxon>
        <taxon>Eubacteriales</taxon>
        <taxon>Eubacteriaceae</taxon>
        <taxon>Anaerofustis</taxon>
    </lineage>
</organism>
<dbReference type="Gene3D" id="2.60.15.10">
    <property type="entry name" value="F0F1 ATP synthase delta/epsilon subunit, N-terminal"/>
    <property type="match status" value="1"/>
</dbReference>
<keyword evidence="4 9" id="KW-1003">Cell membrane</keyword>
<accession>A0A3E3DWD5</accession>
<keyword evidence="3 9" id="KW-0813">Transport</keyword>
<dbReference type="PANTHER" id="PTHR13822:SF10">
    <property type="entry name" value="ATP SYNTHASE EPSILON CHAIN, CHLOROPLASTIC"/>
    <property type="match status" value="1"/>
</dbReference>
<evidence type="ECO:0000256" key="1">
    <source>
        <dbReference type="ARBA" id="ARBA00004202"/>
    </source>
</evidence>
<evidence type="ECO:0000259" key="12">
    <source>
        <dbReference type="Pfam" id="PF02823"/>
    </source>
</evidence>
<evidence type="ECO:0000256" key="4">
    <source>
        <dbReference type="ARBA" id="ARBA00022475"/>
    </source>
</evidence>
<comment type="subunit">
    <text evidence="9 10">F-type ATPases have 2 components, CF(1) - the catalytic core - and CF(0) - the membrane proton channel. CF(1) has five subunits: alpha(3), beta(3), gamma(1), delta(1), epsilon(1). CF(0) has three main subunits: a, b and c.</text>
</comment>
<keyword evidence="13" id="KW-0378">Hydrolase</keyword>
<protein>
    <recommendedName>
        <fullName evidence="9">ATP synthase epsilon chain</fullName>
    </recommendedName>
    <alternativeName>
        <fullName evidence="9">ATP synthase F1 sector epsilon subunit</fullName>
    </alternativeName>
    <alternativeName>
        <fullName evidence="9">F-ATPase epsilon subunit</fullName>
    </alternativeName>
</protein>
<dbReference type="GO" id="GO:0016787">
    <property type="term" value="F:hydrolase activity"/>
    <property type="evidence" value="ECO:0007669"/>
    <property type="project" value="UniProtKB-KW"/>
</dbReference>
<feature type="domain" description="ATP synthase F1 complex delta/epsilon subunit N-terminal" evidence="12">
    <location>
        <begin position="6"/>
        <end position="85"/>
    </location>
</feature>
<dbReference type="GO" id="GO:0046933">
    <property type="term" value="F:proton-transporting ATP synthase activity, rotational mechanism"/>
    <property type="evidence" value="ECO:0007669"/>
    <property type="project" value="UniProtKB-UniRule"/>
</dbReference>
<comment type="similarity">
    <text evidence="2 9 10">Belongs to the ATPase epsilon chain family.</text>
</comment>
<dbReference type="GO" id="GO:0005524">
    <property type="term" value="F:ATP binding"/>
    <property type="evidence" value="ECO:0007669"/>
    <property type="project" value="UniProtKB-UniRule"/>
</dbReference>
<dbReference type="Pfam" id="PF02823">
    <property type="entry name" value="ATP-synt_DE_N"/>
    <property type="match status" value="1"/>
</dbReference>
<dbReference type="PANTHER" id="PTHR13822">
    <property type="entry name" value="ATP SYNTHASE DELTA/EPSILON CHAIN"/>
    <property type="match status" value="1"/>
</dbReference>
<dbReference type="GO" id="GO:0045259">
    <property type="term" value="C:proton-transporting ATP synthase complex"/>
    <property type="evidence" value="ECO:0007669"/>
    <property type="project" value="UniProtKB-KW"/>
</dbReference>
<dbReference type="InterPro" id="IPR020547">
    <property type="entry name" value="ATP_synth_F1_esu_C"/>
</dbReference>
<comment type="function">
    <text evidence="9">Produces ATP from ADP in the presence of a proton gradient across the membrane.</text>
</comment>
<keyword evidence="7 9" id="KW-0139">CF(1)</keyword>
<dbReference type="InterPro" id="IPR036771">
    <property type="entry name" value="ATPsynth_dsu/esu_N"/>
</dbReference>
<evidence type="ECO:0000256" key="5">
    <source>
        <dbReference type="ARBA" id="ARBA00023065"/>
    </source>
</evidence>
<dbReference type="InterPro" id="IPR001469">
    <property type="entry name" value="ATP_synth_F1_dsu/esu"/>
</dbReference>
<dbReference type="Pfam" id="PF00401">
    <property type="entry name" value="ATP-synt_DE"/>
    <property type="match status" value="1"/>
</dbReference>
<evidence type="ECO:0000256" key="9">
    <source>
        <dbReference type="HAMAP-Rule" id="MF_00530"/>
    </source>
</evidence>
<dbReference type="RefSeq" id="WP_007050967.1">
    <property type="nucleotide sequence ID" value="NZ_CABKNJ010000001.1"/>
</dbReference>
<dbReference type="SUPFAM" id="SSF46604">
    <property type="entry name" value="Epsilon subunit of F1F0-ATP synthase C-terminal domain"/>
    <property type="match status" value="1"/>
</dbReference>